<dbReference type="InterPro" id="IPR001769">
    <property type="entry name" value="Gingipain"/>
</dbReference>
<dbReference type="Gene3D" id="2.60.40.10">
    <property type="entry name" value="Immunoglobulins"/>
    <property type="match status" value="1"/>
</dbReference>
<proteinExistence type="predicted"/>
<reference evidence="3" key="1">
    <citation type="submission" date="2017-01" db="EMBL/GenBank/DDBJ databases">
        <title>Novel pathways for hydrocarbon cycling and metabolic interdependencies in hydrothermal sediment communities.</title>
        <authorList>
            <person name="Dombrowski N."/>
            <person name="Seitz K."/>
            <person name="Teske A."/>
            <person name="Baker B."/>
        </authorList>
    </citation>
    <scope>NUCLEOTIDE SEQUENCE [LARGE SCALE GENOMIC DNA]</scope>
</reference>
<protein>
    <recommendedName>
        <fullName evidence="1">Gingipain domain-containing protein</fullName>
    </recommendedName>
</protein>
<dbReference type="GO" id="GO:0008234">
    <property type="term" value="F:cysteine-type peptidase activity"/>
    <property type="evidence" value="ECO:0007669"/>
    <property type="project" value="InterPro"/>
</dbReference>
<dbReference type="Proteomes" id="UP000191663">
    <property type="component" value="Unassembled WGS sequence"/>
</dbReference>
<organism evidence="2 3">
    <name type="scientific">candidate division WOR-3 bacterium 4484_100</name>
    <dbReference type="NCBI Taxonomy" id="1936077"/>
    <lineage>
        <taxon>Bacteria</taxon>
        <taxon>Bacteria division WOR-3</taxon>
    </lineage>
</organism>
<feature type="non-terminal residue" evidence="2">
    <location>
        <position position="1"/>
    </location>
</feature>
<dbReference type="InterPro" id="IPR026444">
    <property type="entry name" value="Secre_tail"/>
</dbReference>
<dbReference type="EMBL" id="MUKB01000044">
    <property type="protein sequence ID" value="OPX18068.1"/>
    <property type="molecule type" value="Genomic_DNA"/>
</dbReference>
<accession>A0A1V4QFE4</accession>
<dbReference type="InterPro" id="IPR013783">
    <property type="entry name" value="Ig-like_fold"/>
</dbReference>
<feature type="domain" description="Gingipain" evidence="1">
    <location>
        <begin position="22"/>
        <end position="157"/>
    </location>
</feature>
<dbReference type="SUPFAM" id="SSF52129">
    <property type="entry name" value="Caspase-like"/>
    <property type="match status" value="1"/>
</dbReference>
<name>A0A1V4QFE4_UNCW3</name>
<evidence type="ECO:0000313" key="2">
    <source>
        <dbReference type="EMBL" id="OPX18068.1"/>
    </source>
</evidence>
<dbReference type="Pfam" id="PF01364">
    <property type="entry name" value="Peptidase_C25"/>
    <property type="match status" value="1"/>
</dbReference>
<dbReference type="NCBIfam" id="TIGR04183">
    <property type="entry name" value="Por_Secre_tail"/>
    <property type="match status" value="1"/>
</dbReference>
<dbReference type="Gene3D" id="2.60.40.4070">
    <property type="match status" value="1"/>
</dbReference>
<dbReference type="AlphaFoldDB" id="A0A1V4QFE4"/>
<sequence length="822" mass="91394">WYNLGWLPDTLNPYGYKWWNNGSAAGINNAINSGAFLVLYRDHGSIYGWGEPAYDTTDLDNLINTMFPYVLSICCLTGKYDYINQVFAEKFHRMEYGCLGINAATEINYSFVSDTYTWGIFDGLWDEFDPGYPAFDLPGHRNLRPCEATTYGKLYLEMMWFPDSAGVGQYRNYIHYLFQHFGDCFTTLYSEIPQELSVSHLPTLPAGQTYFTVSADDSSIIALTVDGEIIGVAEGTGSPLQITIPGQSAGEIVKVTVTKANYYRYESDVQVIGVEPWVSIDSIYINDSLGGNNDHKVNPGETVDLGVRVRNYGPVQSDPIYGYLTGSDPFVVLNTDSSWYGAIPANDTALSNPFYNFSVADTCQNHHIIHFALEFHNLNDSVWIDSFNITVYAPILQFVDFSVLNDDNGNHILEPGETADLVVTIKNIGGTSTGNVSSTLFSFNPYITINDGSGNYGPIAPDSSANNLADPYNVTASSSAPYDSRVDFQIELVSGGYIETLDFSMVLGRMHYYIWNPDITPQSGLVIDSILNALGYVGHYGTTLTQDLNLYKTVFVCAGIYPNNFVIQDGSPEANALVEYLQEQSGRVYLEGGDVWYYDPQHAGGYDFGPLFGISANYDGEIDMHSVAGEQNTFTQGMNFSYNGENEWIDHIQPDSTNSFLIFEEGYYNYGCGVARAQGPSRTVGISFELGGLFDTTPPSTRASLLDSIMHFFGVYYGVGERPSSGLYPATALNTIYPNPCLHSVTIRYQIAPQDREKSPSLSIYDVQGRRIRCFSRLSRRPVNYIIWDGKDDAGRSVSSGVYFVRFEVGDYRRCAKIVFLR</sequence>
<evidence type="ECO:0000313" key="3">
    <source>
        <dbReference type="Proteomes" id="UP000191663"/>
    </source>
</evidence>
<comment type="caution">
    <text evidence="2">The sequence shown here is derived from an EMBL/GenBank/DDBJ whole genome shotgun (WGS) entry which is preliminary data.</text>
</comment>
<evidence type="ECO:0000259" key="1">
    <source>
        <dbReference type="Pfam" id="PF01364"/>
    </source>
</evidence>
<gene>
    <name evidence="2" type="ORF">BXT86_03095</name>
</gene>
<dbReference type="Gene3D" id="3.40.50.1460">
    <property type="match status" value="1"/>
</dbReference>
<dbReference type="InterPro" id="IPR029030">
    <property type="entry name" value="Caspase-like_dom_sf"/>
</dbReference>
<dbReference type="GO" id="GO:0006508">
    <property type="term" value="P:proteolysis"/>
    <property type="evidence" value="ECO:0007669"/>
    <property type="project" value="InterPro"/>
</dbReference>